<dbReference type="InterPro" id="IPR036942">
    <property type="entry name" value="Beta-barrel_TonB_sf"/>
</dbReference>
<evidence type="ECO:0000256" key="4">
    <source>
        <dbReference type="ARBA" id="ARBA00022692"/>
    </source>
</evidence>
<evidence type="ECO:0000256" key="3">
    <source>
        <dbReference type="ARBA" id="ARBA00022452"/>
    </source>
</evidence>
<dbReference type="GO" id="GO:0009279">
    <property type="term" value="C:cell outer membrane"/>
    <property type="evidence" value="ECO:0007669"/>
    <property type="project" value="UniProtKB-SubCell"/>
</dbReference>
<evidence type="ECO:0000313" key="11">
    <source>
        <dbReference type="EMBL" id="RUO21741.1"/>
    </source>
</evidence>
<dbReference type="Pfam" id="PF07715">
    <property type="entry name" value="Plug"/>
    <property type="match status" value="1"/>
</dbReference>
<comment type="subcellular location">
    <subcellularLocation>
        <location evidence="1 7">Cell outer membrane</location>
        <topology evidence="1 7">Multi-pass membrane protein</topology>
    </subcellularLocation>
</comment>
<dbReference type="OrthoDB" id="176248at2"/>
<evidence type="ECO:0000256" key="9">
    <source>
        <dbReference type="SAM" id="SignalP"/>
    </source>
</evidence>
<feature type="compositionally biased region" description="Basic and acidic residues" evidence="8">
    <location>
        <begin position="40"/>
        <end position="49"/>
    </location>
</feature>
<keyword evidence="9" id="KW-0732">Signal</keyword>
<reference evidence="11 12" key="1">
    <citation type="journal article" date="2011" name="Front. Microbiol.">
        <title>Genomic signatures of strain selection and enhancement in Bacillus atrophaeus var. globigii, a historical biowarfare simulant.</title>
        <authorList>
            <person name="Gibbons H.S."/>
            <person name="Broomall S.M."/>
            <person name="McNew L.A."/>
            <person name="Daligault H."/>
            <person name="Chapman C."/>
            <person name="Bruce D."/>
            <person name="Karavis M."/>
            <person name="Krepps M."/>
            <person name="McGregor P.A."/>
            <person name="Hong C."/>
            <person name="Park K.H."/>
            <person name="Akmal A."/>
            <person name="Feldman A."/>
            <person name="Lin J.S."/>
            <person name="Chang W.E."/>
            <person name="Higgs B.W."/>
            <person name="Demirev P."/>
            <person name="Lindquist J."/>
            <person name="Liem A."/>
            <person name="Fochler E."/>
            <person name="Read T.D."/>
            <person name="Tapia R."/>
            <person name="Johnson S."/>
            <person name="Bishop-Lilly K.A."/>
            <person name="Detter C."/>
            <person name="Han C."/>
            <person name="Sozhamannan S."/>
            <person name="Rosenzweig C.N."/>
            <person name="Skowronski E.W."/>
        </authorList>
    </citation>
    <scope>NUCLEOTIDE SEQUENCE [LARGE SCALE GENOMIC DNA]</scope>
    <source>
        <strain evidence="11 12">AK5</strain>
    </source>
</reference>
<dbReference type="PROSITE" id="PS52016">
    <property type="entry name" value="TONB_DEPENDENT_REC_3"/>
    <property type="match status" value="1"/>
</dbReference>
<keyword evidence="3 7" id="KW-1134">Transmembrane beta strand</keyword>
<dbReference type="PANTHER" id="PTHR47234">
    <property type="match status" value="1"/>
</dbReference>
<evidence type="ECO:0000313" key="12">
    <source>
        <dbReference type="Proteomes" id="UP000288212"/>
    </source>
</evidence>
<dbReference type="InterPro" id="IPR012910">
    <property type="entry name" value="Plug_dom"/>
</dbReference>
<proteinExistence type="inferred from homology"/>
<dbReference type="RefSeq" id="WP_126790849.1">
    <property type="nucleotide sequence ID" value="NZ_PIPI01000001.1"/>
</dbReference>
<keyword evidence="2 7" id="KW-0813">Transport</keyword>
<feature type="chain" id="PRO_5019070504" evidence="9">
    <location>
        <begin position="27"/>
        <end position="984"/>
    </location>
</feature>
<feature type="domain" description="TonB-dependent receptor plug" evidence="10">
    <location>
        <begin position="64"/>
        <end position="183"/>
    </location>
</feature>
<dbReference type="EMBL" id="PIPI01000001">
    <property type="protein sequence ID" value="RUO21741.1"/>
    <property type="molecule type" value="Genomic_DNA"/>
</dbReference>
<evidence type="ECO:0000256" key="8">
    <source>
        <dbReference type="SAM" id="MobiDB-lite"/>
    </source>
</evidence>
<protein>
    <submittedName>
        <fullName evidence="11">TonB-dependent receptor</fullName>
    </submittedName>
</protein>
<evidence type="ECO:0000256" key="1">
    <source>
        <dbReference type="ARBA" id="ARBA00004571"/>
    </source>
</evidence>
<dbReference type="PANTHER" id="PTHR47234:SF2">
    <property type="entry name" value="TONB-DEPENDENT RECEPTOR"/>
    <property type="match status" value="1"/>
</dbReference>
<evidence type="ECO:0000259" key="10">
    <source>
        <dbReference type="Pfam" id="PF07715"/>
    </source>
</evidence>
<dbReference type="SUPFAM" id="SSF56935">
    <property type="entry name" value="Porins"/>
    <property type="match status" value="1"/>
</dbReference>
<dbReference type="Gene3D" id="2.170.130.10">
    <property type="entry name" value="TonB-dependent receptor, plug domain"/>
    <property type="match status" value="1"/>
</dbReference>
<evidence type="ECO:0000256" key="5">
    <source>
        <dbReference type="ARBA" id="ARBA00023136"/>
    </source>
</evidence>
<keyword evidence="5 7" id="KW-0472">Membrane</keyword>
<keyword evidence="4 7" id="KW-0812">Transmembrane</keyword>
<comment type="caution">
    <text evidence="11">The sequence shown here is derived from an EMBL/GenBank/DDBJ whole genome shotgun (WGS) entry which is preliminary data.</text>
</comment>
<feature type="region of interest" description="Disordered" evidence="8">
    <location>
        <begin position="28"/>
        <end position="49"/>
    </location>
</feature>
<gene>
    <name evidence="11" type="ORF">CWE06_02510</name>
</gene>
<accession>A0A432VYJ4</accession>
<name>A0A432VYJ4_9GAMM</name>
<keyword evidence="11" id="KW-0675">Receptor</keyword>
<dbReference type="InterPro" id="IPR039426">
    <property type="entry name" value="TonB-dep_rcpt-like"/>
</dbReference>
<keyword evidence="6 7" id="KW-0998">Cell outer membrane</keyword>
<evidence type="ECO:0000256" key="2">
    <source>
        <dbReference type="ARBA" id="ARBA00022448"/>
    </source>
</evidence>
<sequence length="984" mass="107596">MYTNSKLNKAVRLALAFGAASTMALAGVASAQEEENEEEREARESERPERIQVVGSRIRTDGIDNATPIDIISAEIATEQGLNTLGELLRTSTIASGSDQLISAYSVGFVTAGGAGAESISMRGLGANRTLVLLNGRRAGPAGTRGQVAAFDMNSLPVTVVERVEILKDGASSLYGSDAVAGVINIITKRGDEKSINVSGSQPFDSGGETFRINGTWGTAFDRGSYRVVADFNHNTGLKRGDRDHFGCPTRYFFDPTTGERADPIDPRTGDYHCNDTGFGLWVNNGGRFQFDRDGFGFPGAASGSPYGNPLLTQAPAGWYWAGHTKETDGWFDNTSELHRNRTMIPETRVWSIYQQADYDLTDTVSIYSELMHSSRETYIDSVRQFWTSNPGLASYIPVNTLPGWEASNPALGVMPVALTDHFSSKTTVDYSRFVAGLEGSLGYWTWDVSWQRSLNRGEYRNQIIFQDSMVMAHEALLGLNDCTGITAISLKPCTQVNWFTDGHLNGTDYGPGVEDFLFGEEVGRTIYKQDTIDAYITGDLFDLPAGVLATAVGVSYQTDELQDTPGYHTRMGNSWGLTGAGITAGRSTTKAVYAEIQAPLIRDLPLIEALDLTASARYNQVNTYGSGDTYKISANWTIGHGFRMRASRGTSFRAPALFELFLENQTGFAGQNTDPCVNWIESTNEILQANCQAAGVPASYIAAVGGSMTLVTGGGAGQLDAETSTSEGIGLVYTSPQNRFAASVDYYDVTIRGQISNVAGSSVMSRCYFSEAGFANEPFCRQITRRTGNEGNNFDWGVEEVRGGYLNTSEQRVRGADFVVTYQDETPWGMLRVRLNHTSQIERYFKQFDDSTPIQYVGRIGNPKQTGTLNTTLSRDGISYNWNIRYVSSVSNYHLYTRGNLTTYRGEDVRFIADAPTYLMHSFSVNKQYDSGLDITLGLSNVFDKRPPQASPAAVNTAGNTMLFASQYELLGRRAFLNASYKF</sequence>
<evidence type="ECO:0000256" key="7">
    <source>
        <dbReference type="PROSITE-ProRule" id="PRU01360"/>
    </source>
</evidence>
<feature type="signal peptide" evidence="9">
    <location>
        <begin position="1"/>
        <end position="26"/>
    </location>
</feature>
<keyword evidence="12" id="KW-1185">Reference proteome</keyword>
<comment type="similarity">
    <text evidence="7">Belongs to the TonB-dependent receptor family.</text>
</comment>
<dbReference type="Proteomes" id="UP000288212">
    <property type="component" value="Unassembled WGS sequence"/>
</dbReference>
<dbReference type="InterPro" id="IPR037066">
    <property type="entry name" value="Plug_dom_sf"/>
</dbReference>
<evidence type="ECO:0000256" key="6">
    <source>
        <dbReference type="ARBA" id="ARBA00023237"/>
    </source>
</evidence>
<dbReference type="Gene3D" id="2.40.170.20">
    <property type="entry name" value="TonB-dependent receptor, beta-barrel domain"/>
    <property type="match status" value="1"/>
</dbReference>
<organism evidence="11 12">
    <name type="scientific">Aliidiomarina haloalkalitolerans</name>
    <dbReference type="NCBI Taxonomy" id="859059"/>
    <lineage>
        <taxon>Bacteria</taxon>
        <taxon>Pseudomonadati</taxon>
        <taxon>Pseudomonadota</taxon>
        <taxon>Gammaproteobacteria</taxon>
        <taxon>Alteromonadales</taxon>
        <taxon>Idiomarinaceae</taxon>
        <taxon>Aliidiomarina</taxon>
    </lineage>
</organism>
<dbReference type="AlphaFoldDB" id="A0A432VYJ4"/>